<dbReference type="SUPFAM" id="SSF56176">
    <property type="entry name" value="FAD-binding/transporter-associated domain-like"/>
    <property type="match status" value="1"/>
</dbReference>
<dbReference type="PANTHER" id="PTHR13878:SF91">
    <property type="entry name" value="FAD BINDING DOMAIN PROTEIN (AFU_ORTHOLOGUE AFUA_6G12070)-RELATED"/>
    <property type="match status" value="1"/>
</dbReference>
<dbReference type="Pfam" id="PF08031">
    <property type="entry name" value="BBE"/>
    <property type="match status" value="1"/>
</dbReference>
<dbReference type="AlphaFoldDB" id="A0A7C8MFA5"/>
<feature type="signal peptide" evidence="3">
    <location>
        <begin position="1"/>
        <end position="19"/>
    </location>
</feature>
<evidence type="ECO:0000256" key="1">
    <source>
        <dbReference type="ARBA" id="ARBA00005466"/>
    </source>
</evidence>
<dbReference type="GO" id="GO:0071949">
    <property type="term" value="F:FAD binding"/>
    <property type="evidence" value="ECO:0007669"/>
    <property type="project" value="InterPro"/>
</dbReference>
<name>A0A7C8MFA5_9PLEO</name>
<dbReference type="InterPro" id="IPR036318">
    <property type="entry name" value="FAD-bd_PCMH-like_sf"/>
</dbReference>
<dbReference type="InterPro" id="IPR050432">
    <property type="entry name" value="FAD-linked_Oxidoreductases_BP"/>
</dbReference>
<dbReference type="Pfam" id="PF01565">
    <property type="entry name" value="FAD_binding_4"/>
    <property type="match status" value="1"/>
</dbReference>
<dbReference type="InterPro" id="IPR016169">
    <property type="entry name" value="FAD-bd_PCMH_sub2"/>
</dbReference>
<protein>
    <recommendedName>
        <fullName evidence="4">FAD-binding PCMH-type domain-containing protein</fullName>
    </recommendedName>
</protein>
<comment type="caution">
    <text evidence="5">The sequence shown here is derived from an EMBL/GenBank/DDBJ whole genome shotgun (WGS) entry which is preliminary data.</text>
</comment>
<dbReference type="PROSITE" id="PS51387">
    <property type="entry name" value="FAD_PCMH"/>
    <property type="match status" value="1"/>
</dbReference>
<keyword evidence="2" id="KW-0560">Oxidoreductase</keyword>
<feature type="domain" description="FAD-binding PCMH-type" evidence="4">
    <location>
        <begin position="120"/>
        <end position="299"/>
    </location>
</feature>
<evidence type="ECO:0000313" key="6">
    <source>
        <dbReference type="Proteomes" id="UP000481861"/>
    </source>
</evidence>
<dbReference type="EMBL" id="JAADJZ010000005">
    <property type="protein sequence ID" value="KAF2875195.1"/>
    <property type="molecule type" value="Genomic_DNA"/>
</dbReference>
<organism evidence="5 6">
    <name type="scientific">Massariosphaeria phaeospora</name>
    <dbReference type="NCBI Taxonomy" id="100035"/>
    <lineage>
        <taxon>Eukaryota</taxon>
        <taxon>Fungi</taxon>
        <taxon>Dikarya</taxon>
        <taxon>Ascomycota</taxon>
        <taxon>Pezizomycotina</taxon>
        <taxon>Dothideomycetes</taxon>
        <taxon>Pleosporomycetidae</taxon>
        <taxon>Pleosporales</taxon>
        <taxon>Pleosporales incertae sedis</taxon>
        <taxon>Massariosphaeria</taxon>
    </lineage>
</organism>
<sequence>MMLAQALFGLTLLSGSSFAAYIPRADPPANCKVLPGDAKWPGTKEWSRLNETLGGRLIANVPLAKECHDSNFESQTCKNLQDQWIFTPPHMQDPASPMAPYFQNNTCSPFPNVNPGKCTLGNSPAYSINVAKAEDAVAGVKFAKKHNIRLVVKNTGHDYLGRSNGQGALSLWTHNLKSIDFLDSYSNSKYTGSAVKMGAGVQGYDVLAAAEKSKKRIVAGYCPTVGVVGGYTQTSGFSALSASYGLGADQALEWEVVTTEGEHLFASPDKNADLYWALSGGGAGAYAIAISLIAKTHSDGKVAGAVLSLNHTMSDTFFNAFAFWQTQLLTLNQLPGFMSAFQTTQTTFAINFISWPGHDSSEVEKELVPFTNYLKAHNLTYNLALSDDPTFVDHFKRYEENLPYGPFSISDLITSRLIPQKVVETNVNALTNSYREILADKRFMVGGAAFNASNARVGNVPADNAVLPAWRDATVYVYSMTPFKPQTDSMETLAGLYKAIDTFVQPKLSAVTPGSGAYMNEASFSNPNWKADYFGANYEKLLEVKRKYDPEFLLYGKPNPGHEFFEVASDGRLCRVK</sequence>
<dbReference type="InterPro" id="IPR012951">
    <property type="entry name" value="BBE"/>
</dbReference>
<gene>
    <name evidence="5" type="ORF">BDV95DRAFT_603958</name>
</gene>
<comment type="similarity">
    <text evidence="1">Belongs to the oxygen-dependent FAD-linked oxidoreductase family.</text>
</comment>
<dbReference type="InterPro" id="IPR016166">
    <property type="entry name" value="FAD-bd_PCMH"/>
</dbReference>
<keyword evidence="6" id="KW-1185">Reference proteome</keyword>
<keyword evidence="3" id="KW-0732">Signal</keyword>
<feature type="chain" id="PRO_5028808905" description="FAD-binding PCMH-type domain-containing protein" evidence="3">
    <location>
        <begin position="20"/>
        <end position="577"/>
    </location>
</feature>
<dbReference type="OrthoDB" id="9983560at2759"/>
<dbReference type="InterPro" id="IPR006094">
    <property type="entry name" value="Oxid_FAD_bind_N"/>
</dbReference>
<evidence type="ECO:0000259" key="4">
    <source>
        <dbReference type="PROSITE" id="PS51387"/>
    </source>
</evidence>
<dbReference type="GO" id="GO:0016491">
    <property type="term" value="F:oxidoreductase activity"/>
    <property type="evidence" value="ECO:0007669"/>
    <property type="project" value="UniProtKB-KW"/>
</dbReference>
<evidence type="ECO:0000313" key="5">
    <source>
        <dbReference type="EMBL" id="KAF2875195.1"/>
    </source>
</evidence>
<evidence type="ECO:0000256" key="2">
    <source>
        <dbReference type="ARBA" id="ARBA00023002"/>
    </source>
</evidence>
<dbReference type="PANTHER" id="PTHR13878">
    <property type="entry name" value="GULONOLACTONE OXIDASE"/>
    <property type="match status" value="1"/>
</dbReference>
<dbReference type="Gene3D" id="3.30.465.10">
    <property type="match status" value="2"/>
</dbReference>
<proteinExistence type="inferred from homology"/>
<dbReference type="Proteomes" id="UP000481861">
    <property type="component" value="Unassembled WGS sequence"/>
</dbReference>
<accession>A0A7C8MFA5</accession>
<reference evidence="5 6" key="1">
    <citation type="submission" date="2020-01" db="EMBL/GenBank/DDBJ databases">
        <authorList>
            <consortium name="DOE Joint Genome Institute"/>
            <person name="Haridas S."/>
            <person name="Albert R."/>
            <person name="Binder M."/>
            <person name="Bloem J."/>
            <person name="Labutti K."/>
            <person name="Salamov A."/>
            <person name="Andreopoulos B."/>
            <person name="Baker S.E."/>
            <person name="Barry K."/>
            <person name="Bills G."/>
            <person name="Bluhm B.H."/>
            <person name="Cannon C."/>
            <person name="Castanera R."/>
            <person name="Culley D.E."/>
            <person name="Daum C."/>
            <person name="Ezra D."/>
            <person name="Gonzalez J.B."/>
            <person name="Henrissat B."/>
            <person name="Kuo A."/>
            <person name="Liang C."/>
            <person name="Lipzen A."/>
            <person name="Lutzoni F."/>
            <person name="Magnuson J."/>
            <person name="Mondo S."/>
            <person name="Nolan M."/>
            <person name="Ohm R."/>
            <person name="Pangilinan J."/>
            <person name="Park H.-J.H."/>
            <person name="Ramirez L."/>
            <person name="Alfaro M."/>
            <person name="Sun H."/>
            <person name="Tritt A."/>
            <person name="Yoshinaga Y."/>
            <person name="Zwiers L.-H.L."/>
            <person name="Turgeon B.G."/>
            <person name="Goodwin S.B."/>
            <person name="Spatafora J.W."/>
            <person name="Crous P.W."/>
            <person name="Grigoriev I.V."/>
        </authorList>
    </citation>
    <scope>NUCLEOTIDE SEQUENCE [LARGE SCALE GENOMIC DNA]</scope>
    <source>
        <strain evidence="5 6">CBS 611.86</strain>
    </source>
</reference>
<evidence type="ECO:0000256" key="3">
    <source>
        <dbReference type="SAM" id="SignalP"/>
    </source>
</evidence>